<reference evidence="3 4" key="1">
    <citation type="submission" date="2015-06" db="EMBL/GenBank/DDBJ databases">
        <title>The Genome Sequence of None.</title>
        <authorList>
            <consortium name="The Broad Institute Genomics Platform"/>
            <consortium name="The Broad Institute Genome Sequencing Center for Infectious Disease"/>
            <person name="Earl A.M."/>
            <person name="Onderdonk A.B."/>
            <person name="Kirby J."/>
            <person name="Ferraro M.J."/>
            <person name="Huang S."/>
            <person name="Spencer M."/>
            <person name="Fodor A."/>
            <person name="Hooper D."/>
            <person name="Dekker J."/>
            <person name="O'Brien T."/>
            <person name="Quan V."/>
            <person name="Gombosev A."/>
            <person name="Delaney M."/>
            <person name="DuBois A."/>
            <person name="Ernst C."/>
            <person name="Kim D.S."/>
            <person name="Rossman W."/>
            <person name="Gohs F."/>
            <person name="Petruso H."/>
            <person name="Nozar T."/>
            <person name="Mougeot F."/>
            <person name="Manson-McGuire A."/>
            <person name="Young S."/>
            <person name="Abouelleil A."/>
            <person name="Cao P."/>
            <person name="Chapman S.B."/>
            <person name="Griggs A."/>
            <person name="Priest M."/>
            <person name="Shea T."/>
            <person name="Wortman I."/>
            <person name="Wortman J.R."/>
            <person name="Nusbaum C."/>
            <person name="Birren B."/>
        </authorList>
    </citation>
    <scope>NUCLEOTIDE SEQUENCE [LARGE SCALE GENOMIC DNA]</scope>
    <source>
        <strain evidence="3 4">MGH87</strain>
    </source>
</reference>
<evidence type="ECO:0000259" key="2">
    <source>
        <dbReference type="Pfam" id="PF26109"/>
    </source>
</evidence>
<dbReference type="InterPro" id="IPR026881">
    <property type="entry name" value="WYL_dom"/>
</dbReference>
<evidence type="ECO:0008006" key="5">
    <source>
        <dbReference type="Google" id="ProtNLM"/>
    </source>
</evidence>
<gene>
    <name evidence="3" type="ORF">SK91_06337</name>
</gene>
<dbReference type="Proteomes" id="UP000036305">
    <property type="component" value="Unassembled WGS sequence"/>
</dbReference>
<dbReference type="Pfam" id="PF13280">
    <property type="entry name" value="WYL"/>
    <property type="match status" value="1"/>
</dbReference>
<dbReference type="InterPro" id="IPR059019">
    <property type="entry name" value="WHD_CapW"/>
</dbReference>
<accession>A0ABR5G4M3</accession>
<dbReference type="Pfam" id="PF26109">
    <property type="entry name" value="WHD_BrxR"/>
    <property type="match status" value="1"/>
</dbReference>
<dbReference type="RefSeq" id="WP_048252609.1">
    <property type="nucleotide sequence ID" value="NZ_KQ088033.1"/>
</dbReference>
<name>A0ABR5G4M3_9ENTR</name>
<protein>
    <recommendedName>
        <fullName evidence="5">WYL domain-containing protein</fullName>
    </recommendedName>
</protein>
<feature type="domain" description="DNA-binding transcriptional repressor CapW winged helix-turn-helix" evidence="2">
    <location>
        <begin position="17"/>
        <end position="95"/>
    </location>
</feature>
<organism evidence="3 4">
    <name type="scientific">Klebsiella michiganensis</name>
    <dbReference type="NCBI Taxonomy" id="1134687"/>
    <lineage>
        <taxon>Bacteria</taxon>
        <taxon>Pseudomonadati</taxon>
        <taxon>Pseudomonadota</taxon>
        <taxon>Gammaproteobacteria</taxon>
        <taxon>Enterobacterales</taxon>
        <taxon>Enterobacteriaceae</taxon>
        <taxon>Klebsiella/Raoultella group</taxon>
        <taxon>Klebsiella</taxon>
    </lineage>
</organism>
<feature type="domain" description="WYL" evidence="1">
    <location>
        <begin position="129"/>
        <end position="195"/>
    </location>
</feature>
<evidence type="ECO:0000313" key="4">
    <source>
        <dbReference type="Proteomes" id="UP000036305"/>
    </source>
</evidence>
<comment type="caution">
    <text evidence="3">The sequence shown here is derived from an EMBL/GenBank/DDBJ whole genome shotgun (WGS) entry which is preliminary data.</text>
</comment>
<dbReference type="EMBL" id="LEUS01000040">
    <property type="protein sequence ID" value="KLY18628.1"/>
    <property type="molecule type" value="Genomic_DNA"/>
</dbReference>
<sequence length="234" mass="27252">MLLTSFNDILKEDQTLAIRLAFIDFKVFYTGMLSRIDIMNEFDVSEITASRVISQYREFRRGNISYDNKSKRFELKKDTYEPLVKFNAKDALRMLSEGFDKNYLIRGRGFIPYEPIGFIQPPLENSFVSIITRAIAAGKKIKCQYNSATSNDSSYRVLSPLVILFDGRNWIFRAYHENSTSDVKYKNFNFARVVDVLSDDEFVDYEHGLAYDDLWNITLPVEIEINKSFSDVKK</sequence>
<proteinExistence type="predicted"/>
<feature type="non-terminal residue" evidence="3">
    <location>
        <position position="234"/>
    </location>
</feature>
<dbReference type="PROSITE" id="PS52050">
    <property type="entry name" value="WYL"/>
    <property type="match status" value="1"/>
</dbReference>
<evidence type="ECO:0000259" key="1">
    <source>
        <dbReference type="Pfam" id="PF13280"/>
    </source>
</evidence>
<keyword evidence="4" id="KW-1185">Reference proteome</keyword>
<evidence type="ECO:0000313" key="3">
    <source>
        <dbReference type="EMBL" id="KLY18628.1"/>
    </source>
</evidence>